<dbReference type="InterPro" id="IPR025558">
    <property type="entry name" value="DUF4283"/>
</dbReference>
<accession>A0A8S9GB10</accession>
<proteinExistence type="predicted"/>
<gene>
    <name evidence="3" type="ORF">F2Q68_00032713</name>
</gene>
<sequence>MPPKKKHKNSLHGSSKMARLLGASRPAATVKSLRNKSNVAGAPCVDAAIATPMVPLDESPPLRLAVDSLMASADFLPGSLGSSDPSGSVAVDGIYPSSRGPMDLSFSVFQVEITPVSVEEACAELVPVSASVLDATVTPPEASSIGDAAEAKEVKNYTSLLKASCQLEELGTPTEHISGVAFVLIQDENITPAKEEFKEFIYARFHGDWPTMGRIIGVVNALWARAGPRIFVHNVGEGEFLMRISNVKTREMLLGHTCWNVAGFPMFIAPWSPEFTPEEAPITSAVIPIELREVPCLLFNKQSLSRLATAVGKPIYVAPKTKRTLNFKVAKLYVKVDLTKPLPNKIISGFSNGKENEISVSYLWLPLKFDLCKKYVYLQTKCRFAKPGSDSTRKRSVSPAREGFQTRNRSRPRRAKVANKVIPHVFDAVKDNIEKVPAVEEGVVPAMEEGEVPAVAQEPILPPVEGITVGGSIKTPVGDAGRHDMPDNFELEFDPGSTAGSGNMLRDNASSDVGNSEQSGRAPDDDFFLVYGRKSGHKAKKSI</sequence>
<dbReference type="EMBL" id="QGKW02002005">
    <property type="protein sequence ID" value="KAF2543225.1"/>
    <property type="molecule type" value="Genomic_DNA"/>
</dbReference>
<comment type="caution">
    <text evidence="3">The sequence shown here is derived from an EMBL/GenBank/DDBJ whole genome shotgun (WGS) entry which is preliminary data.</text>
</comment>
<evidence type="ECO:0000313" key="3">
    <source>
        <dbReference type="EMBL" id="KAF2543225.1"/>
    </source>
</evidence>
<feature type="compositionally biased region" description="Polar residues" evidence="1">
    <location>
        <begin position="508"/>
        <end position="519"/>
    </location>
</feature>
<reference evidence="3" key="1">
    <citation type="submission" date="2019-12" db="EMBL/GenBank/DDBJ databases">
        <title>Genome sequencing and annotation of Brassica cretica.</title>
        <authorList>
            <person name="Studholme D.J."/>
            <person name="Sarris P.F."/>
        </authorList>
    </citation>
    <scope>NUCLEOTIDE SEQUENCE</scope>
    <source>
        <strain evidence="3">PFS-001/15</strain>
        <tissue evidence="3">Leaf</tissue>
    </source>
</reference>
<dbReference type="InterPro" id="IPR040256">
    <property type="entry name" value="At4g02000-like"/>
</dbReference>
<name>A0A8S9GB10_BRACR</name>
<feature type="region of interest" description="Disordered" evidence="1">
    <location>
        <begin position="476"/>
        <end position="528"/>
    </location>
</feature>
<protein>
    <recommendedName>
        <fullName evidence="2">DUF4283 domain-containing protein</fullName>
    </recommendedName>
</protein>
<dbReference type="Proteomes" id="UP000712281">
    <property type="component" value="Unassembled WGS sequence"/>
</dbReference>
<evidence type="ECO:0000256" key="1">
    <source>
        <dbReference type="SAM" id="MobiDB-lite"/>
    </source>
</evidence>
<dbReference type="PANTHER" id="PTHR31286:SF175">
    <property type="entry name" value="DUF4283 DOMAIN-CONTAINING PROTEIN"/>
    <property type="match status" value="1"/>
</dbReference>
<dbReference type="PANTHER" id="PTHR31286">
    <property type="entry name" value="GLYCINE-RICH CELL WALL STRUCTURAL PROTEIN 1.8-LIKE"/>
    <property type="match status" value="1"/>
</dbReference>
<feature type="domain" description="DUF4283" evidence="2">
    <location>
        <begin position="194"/>
        <end position="279"/>
    </location>
</feature>
<feature type="region of interest" description="Disordered" evidence="1">
    <location>
        <begin position="386"/>
        <end position="416"/>
    </location>
</feature>
<evidence type="ECO:0000259" key="2">
    <source>
        <dbReference type="Pfam" id="PF14111"/>
    </source>
</evidence>
<organism evidence="3 4">
    <name type="scientific">Brassica cretica</name>
    <name type="common">Mustard</name>
    <dbReference type="NCBI Taxonomy" id="69181"/>
    <lineage>
        <taxon>Eukaryota</taxon>
        <taxon>Viridiplantae</taxon>
        <taxon>Streptophyta</taxon>
        <taxon>Embryophyta</taxon>
        <taxon>Tracheophyta</taxon>
        <taxon>Spermatophyta</taxon>
        <taxon>Magnoliopsida</taxon>
        <taxon>eudicotyledons</taxon>
        <taxon>Gunneridae</taxon>
        <taxon>Pentapetalae</taxon>
        <taxon>rosids</taxon>
        <taxon>malvids</taxon>
        <taxon>Brassicales</taxon>
        <taxon>Brassicaceae</taxon>
        <taxon>Brassiceae</taxon>
        <taxon>Brassica</taxon>
    </lineage>
</organism>
<dbReference type="Pfam" id="PF14111">
    <property type="entry name" value="DUF4283"/>
    <property type="match status" value="1"/>
</dbReference>
<dbReference type="AlphaFoldDB" id="A0A8S9GB10"/>
<evidence type="ECO:0000313" key="4">
    <source>
        <dbReference type="Proteomes" id="UP000712281"/>
    </source>
</evidence>